<sequence>METETETKRVSTGRVSTELHHGSHRHLVDVFPSEVAPVRPGVVDAIVVPTIRHHRWLRHAARLAAALGCPLVSLHSRNWSSAENAAILMPQGVRFIAIDIDNPARLNLPDFETTALLKATPFFRTTDLSSKRNTGLLLARLMGWQRIVFLDDDIEVGGHEEVARAAALLDTYDVVGMNIGGYPDNSVVCHAHRLTGGQQDSFVGGGALAVETTRSPSFFPNIYNEDWFYLLGETSLRRLAVTGKVAQRPYDPFDQPVRARDQEFGDVLAEGVYWLLDGDDSGGWQAATDPAHWRRFLNRRRGFIEDVLHRVRRLPLGSTLSRQAVENSLLAALGRLNRIDPEFCVCYLKAWVVDRRQWTAHLTKIPQLDSSATDAVKWLVKDGARQLRWWSSADMVR</sequence>
<comment type="caution">
    <text evidence="1">The sequence shown here is derived from an EMBL/GenBank/DDBJ whole genome shotgun (WGS) entry which is preliminary data.</text>
</comment>
<proteinExistence type="predicted"/>
<name>A0A5S4GXS3_9ACTN</name>
<dbReference type="EMBL" id="VCKX01000014">
    <property type="protein sequence ID" value="TMR37783.1"/>
    <property type="molecule type" value="Genomic_DNA"/>
</dbReference>
<evidence type="ECO:0000313" key="2">
    <source>
        <dbReference type="Proteomes" id="UP000306628"/>
    </source>
</evidence>
<accession>A0A5S4GXS3</accession>
<keyword evidence="2" id="KW-1185">Reference proteome</keyword>
<evidence type="ECO:0000313" key="1">
    <source>
        <dbReference type="EMBL" id="TMR37783.1"/>
    </source>
</evidence>
<dbReference type="RefSeq" id="WP_138688805.1">
    <property type="nucleotide sequence ID" value="NZ_JBHSAZ010000026.1"/>
</dbReference>
<dbReference type="OrthoDB" id="3211607at2"/>
<dbReference type="AlphaFoldDB" id="A0A5S4GXS3"/>
<evidence type="ECO:0008006" key="3">
    <source>
        <dbReference type="Google" id="ProtNLM"/>
    </source>
</evidence>
<organism evidence="1 2">
    <name type="scientific">Nonomuraea zeae</name>
    <dbReference type="NCBI Taxonomy" id="1642303"/>
    <lineage>
        <taxon>Bacteria</taxon>
        <taxon>Bacillati</taxon>
        <taxon>Actinomycetota</taxon>
        <taxon>Actinomycetes</taxon>
        <taxon>Streptosporangiales</taxon>
        <taxon>Streptosporangiaceae</taxon>
        <taxon>Nonomuraea</taxon>
    </lineage>
</organism>
<dbReference type="Proteomes" id="UP000306628">
    <property type="component" value="Unassembled WGS sequence"/>
</dbReference>
<gene>
    <name evidence="1" type="ORF">ETD85_07170</name>
</gene>
<protein>
    <recommendedName>
        <fullName evidence="3">Glycosyltransferase family 2 protein</fullName>
    </recommendedName>
</protein>
<reference evidence="1 2" key="1">
    <citation type="submission" date="2019-05" db="EMBL/GenBank/DDBJ databases">
        <title>Draft genome sequence of Nonomuraea zeae DSM 100528.</title>
        <authorList>
            <person name="Saricaoglu S."/>
            <person name="Isik K."/>
        </authorList>
    </citation>
    <scope>NUCLEOTIDE SEQUENCE [LARGE SCALE GENOMIC DNA]</scope>
    <source>
        <strain evidence="1 2">DSM 100528</strain>
    </source>
</reference>